<dbReference type="EMBL" id="CACRUV010000032">
    <property type="protein sequence ID" value="VYU53919.1"/>
    <property type="molecule type" value="Genomic_DNA"/>
</dbReference>
<evidence type="ECO:0000313" key="1">
    <source>
        <dbReference type="EMBL" id="VYU53919.1"/>
    </source>
</evidence>
<protein>
    <submittedName>
        <fullName evidence="1">Uncharacterized protein</fullName>
    </submittedName>
</protein>
<organism evidence="1">
    <name type="scientific">Parabacteroides merdae</name>
    <dbReference type="NCBI Taxonomy" id="46503"/>
    <lineage>
        <taxon>Bacteria</taxon>
        <taxon>Pseudomonadati</taxon>
        <taxon>Bacteroidota</taxon>
        <taxon>Bacteroidia</taxon>
        <taxon>Bacteroidales</taxon>
        <taxon>Tannerellaceae</taxon>
        <taxon>Parabacteroides</taxon>
    </lineage>
</organism>
<reference evidence="1" key="1">
    <citation type="submission" date="2019-11" db="EMBL/GenBank/DDBJ databases">
        <authorList>
            <person name="Feng L."/>
        </authorList>
    </citation>
    <scope>NUCLEOTIDE SEQUENCE</scope>
    <source>
        <strain evidence="1">PmerdaeLFYP103</strain>
    </source>
</reference>
<name>A0A6N3FQA4_9BACT</name>
<proteinExistence type="predicted"/>
<dbReference type="AlphaFoldDB" id="A0A6N3FQA4"/>
<gene>
    <name evidence="1" type="ORF">PMLFYP103_02521</name>
</gene>
<sequence>MHCLMVPLSSYPRQLFITEHIDDPVIAIQRFHFNQCIAFFLNTADNSCVLSFRIILHDGKSLLRLFIR</sequence>
<accession>A0A6N3FQA4</accession>